<gene>
    <name evidence="2" type="ORF">FHP25_31130</name>
</gene>
<organism evidence="2 3">
    <name type="scientific">Vineibacter terrae</name>
    <dbReference type="NCBI Taxonomy" id="2586908"/>
    <lineage>
        <taxon>Bacteria</taxon>
        <taxon>Pseudomonadati</taxon>
        <taxon>Pseudomonadota</taxon>
        <taxon>Alphaproteobacteria</taxon>
        <taxon>Hyphomicrobiales</taxon>
        <taxon>Vineibacter</taxon>
    </lineage>
</organism>
<dbReference type="InterPro" id="IPR049945">
    <property type="entry name" value="AAA_22"/>
</dbReference>
<evidence type="ECO:0000313" key="2">
    <source>
        <dbReference type="EMBL" id="TXL71171.1"/>
    </source>
</evidence>
<dbReference type="RefSeq" id="WP_147850908.1">
    <property type="nucleotide sequence ID" value="NZ_VDUZ01000047.1"/>
</dbReference>
<proteinExistence type="predicted"/>
<accession>A0A5C8PCT6</accession>
<dbReference type="CDD" id="cd00009">
    <property type="entry name" value="AAA"/>
    <property type="match status" value="1"/>
</dbReference>
<dbReference type="OrthoDB" id="7828921at2"/>
<dbReference type="InterPro" id="IPR003593">
    <property type="entry name" value="AAA+_ATPase"/>
</dbReference>
<evidence type="ECO:0000259" key="1">
    <source>
        <dbReference type="SMART" id="SM00382"/>
    </source>
</evidence>
<dbReference type="InterPro" id="IPR052026">
    <property type="entry name" value="ExeA_AAA_ATPase_DNA-bind"/>
</dbReference>
<dbReference type="Proteomes" id="UP000321638">
    <property type="component" value="Unassembled WGS sequence"/>
</dbReference>
<dbReference type="EMBL" id="VDUZ01000047">
    <property type="protein sequence ID" value="TXL71171.1"/>
    <property type="molecule type" value="Genomic_DNA"/>
</dbReference>
<dbReference type="GO" id="GO:0016887">
    <property type="term" value="F:ATP hydrolysis activity"/>
    <property type="evidence" value="ECO:0007669"/>
    <property type="project" value="InterPro"/>
</dbReference>
<comment type="caution">
    <text evidence="2">The sequence shown here is derived from an EMBL/GenBank/DDBJ whole genome shotgun (WGS) entry which is preliminary data.</text>
</comment>
<sequence>MDHYLYGFREPPFQMTPDVRLFFPSTVHSRAYAHLLYGLSQREGFVVVTGEVGAGKTTLIERLCAEFSTKGPTIARVMTTQVEATDLLRLVAMAFSAPAEGGKAELLQGIVAALRRGVAEGGRRQILIVDEAQALPVASLEELRMLSNVTEGEHALLQVVLMGQPQLRHTLARPDLDQLRQRVLAAYHLAALTREETHLYVRHRMTSVGWTGYPAWEQTALDLVHEHSGGIPRRINRLCARVLLAGALEHAAVLTADLVGITADELMQDLGVICAEAPPPCSAQDRATLHALTERLGQLERAVGRRGRMARRLQKLWGQLAAPGDRA</sequence>
<dbReference type="PANTHER" id="PTHR35894:SF1">
    <property type="entry name" value="PHOSPHORIBULOKINASE _ URIDINE KINASE FAMILY"/>
    <property type="match status" value="1"/>
</dbReference>
<dbReference type="SMART" id="SM00382">
    <property type="entry name" value="AAA"/>
    <property type="match status" value="1"/>
</dbReference>
<dbReference type="AlphaFoldDB" id="A0A5C8PCT6"/>
<keyword evidence="3" id="KW-1185">Reference proteome</keyword>
<dbReference type="PANTHER" id="PTHR35894">
    <property type="entry name" value="GENERAL SECRETION PATHWAY PROTEIN A-RELATED"/>
    <property type="match status" value="1"/>
</dbReference>
<name>A0A5C8PCT6_9HYPH</name>
<protein>
    <submittedName>
        <fullName evidence="2">ATPase</fullName>
    </submittedName>
</protein>
<feature type="domain" description="AAA+ ATPase" evidence="1">
    <location>
        <begin position="42"/>
        <end position="206"/>
    </location>
</feature>
<dbReference type="InterPro" id="IPR027417">
    <property type="entry name" value="P-loop_NTPase"/>
</dbReference>
<reference evidence="2 3" key="1">
    <citation type="submission" date="2019-06" db="EMBL/GenBank/DDBJ databases">
        <title>New taxonomy in bacterial strain CC-CFT640, isolated from vineyard.</title>
        <authorList>
            <person name="Lin S.-Y."/>
            <person name="Tsai C.-F."/>
            <person name="Young C.-C."/>
        </authorList>
    </citation>
    <scope>NUCLEOTIDE SEQUENCE [LARGE SCALE GENOMIC DNA]</scope>
    <source>
        <strain evidence="2 3">CC-CFT640</strain>
    </source>
</reference>
<dbReference type="Gene3D" id="3.40.50.300">
    <property type="entry name" value="P-loop containing nucleotide triphosphate hydrolases"/>
    <property type="match status" value="1"/>
</dbReference>
<evidence type="ECO:0000313" key="3">
    <source>
        <dbReference type="Proteomes" id="UP000321638"/>
    </source>
</evidence>
<dbReference type="Pfam" id="PF13401">
    <property type="entry name" value="AAA_22"/>
    <property type="match status" value="1"/>
</dbReference>
<dbReference type="SUPFAM" id="SSF52540">
    <property type="entry name" value="P-loop containing nucleoside triphosphate hydrolases"/>
    <property type="match status" value="1"/>
</dbReference>